<dbReference type="Proteomes" id="UP000231092">
    <property type="component" value="Unassembled WGS sequence"/>
</dbReference>
<feature type="compositionally biased region" description="Polar residues" evidence="1">
    <location>
        <begin position="62"/>
        <end position="82"/>
    </location>
</feature>
<dbReference type="AlphaFoldDB" id="A0A2M8Z246"/>
<dbReference type="EMBL" id="PGET01000001">
    <property type="protein sequence ID" value="PJJ27519.1"/>
    <property type="molecule type" value="Genomic_DNA"/>
</dbReference>
<feature type="compositionally biased region" description="Basic and acidic residues" evidence="1">
    <location>
        <begin position="41"/>
        <end position="52"/>
    </location>
</feature>
<proteinExistence type="predicted"/>
<dbReference type="RefSeq" id="WP_100304147.1">
    <property type="nucleotide sequence ID" value="NZ_PGET01000001.1"/>
</dbReference>
<accession>A0A2M8Z246</accession>
<reference evidence="2 3" key="1">
    <citation type="submission" date="2017-11" db="EMBL/GenBank/DDBJ databases">
        <title>Understudied soil microbes with underappreciated capabilities: Untangling the Clostridium saccharolyticum group.</title>
        <authorList>
            <person name="Leschine S."/>
        </authorList>
    </citation>
    <scope>NUCLEOTIDE SEQUENCE [LARGE SCALE GENOMIC DNA]</scope>
    <source>
        <strain evidence="2 3">18A</strain>
    </source>
</reference>
<organism evidence="2 3">
    <name type="scientific">[Clostridium] celerecrescens 18A</name>
    <dbReference type="NCBI Taxonomy" id="1286362"/>
    <lineage>
        <taxon>Bacteria</taxon>
        <taxon>Bacillati</taxon>
        <taxon>Bacillota</taxon>
        <taxon>Clostridia</taxon>
        <taxon>Lachnospirales</taxon>
        <taxon>Lachnospiraceae</taxon>
        <taxon>Lacrimispora</taxon>
    </lineage>
</organism>
<sequence length="354" mass="39470">MMKKICPVCDLPVNEANYCPRCRKVVRKPLLWKADYYLNEKRPDHSSHDVHQADGAGKPQKRNVQGPTGRKSTTVGPVTPRQNVGRPSPKPAGSHNPPQPSLPGKEKGRKNSTVPVVISVALFVLINVLPRIIGTVNRAVTDEKISNFETAVPYDDSGFTELLEEDVKAIGESCTGYDHFPVDGRQVAASMGQFFNENNYGYEIEEGAVYSDNYQFEEEGGPISYYETVESFTFEDEATSQLDPGDEDYVYQYVDINYDTATGELHDYISSLKDRDNSLVFLGEFLSLAETGAGIPQEESSIPAIMEQAVTGEWQEDGVFITEGLFDINLYLTKDEVRIYVSYSNPQVMESQET</sequence>
<protein>
    <submittedName>
        <fullName evidence="2">Uncharacterized protein</fullName>
    </submittedName>
</protein>
<evidence type="ECO:0000313" key="3">
    <source>
        <dbReference type="Proteomes" id="UP000231092"/>
    </source>
</evidence>
<evidence type="ECO:0000256" key="1">
    <source>
        <dbReference type="SAM" id="MobiDB-lite"/>
    </source>
</evidence>
<comment type="caution">
    <text evidence="2">The sequence shown here is derived from an EMBL/GenBank/DDBJ whole genome shotgun (WGS) entry which is preliminary data.</text>
</comment>
<feature type="region of interest" description="Disordered" evidence="1">
    <location>
        <begin position="41"/>
        <end position="110"/>
    </location>
</feature>
<dbReference type="OrthoDB" id="1938667at2"/>
<gene>
    <name evidence="2" type="ORF">H171_0988</name>
</gene>
<name>A0A2M8Z246_9FIRM</name>
<evidence type="ECO:0000313" key="2">
    <source>
        <dbReference type="EMBL" id="PJJ27519.1"/>
    </source>
</evidence>